<dbReference type="SUPFAM" id="SSF48317">
    <property type="entry name" value="Acid phosphatase/Vanadium-dependent haloperoxidase"/>
    <property type="match status" value="1"/>
</dbReference>
<dbReference type="Proteomes" id="UP000001819">
    <property type="component" value="Chromosome X"/>
</dbReference>
<feature type="transmembrane region" description="Helical" evidence="7">
    <location>
        <begin position="210"/>
        <end position="229"/>
    </location>
</feature>
<evidence type="ECO:0000256" key="6">
    <source>
        <dbReference type="SAM" id="MobiDB-lite"/>
    </source>
</evidence>
<feature type="region of interest" description="Disordered" evidence="6">
    <location>
        <begin position="265"/>
        <end position="295"/>
    </location>
</feature>
<dbReference type="GO" id="GO:0008195">
    <property type="term" value="F:phosphatidate phosphatase activity"/>
    <property type="evidence" value="ECO:0007669"/>
    <property type="project" value="TreeGrafter"/>
</dbReference>
<name>A0A6I8UAH1_DROPS</name>
<keyword evidence="4 7" id="KW-1133">Transmembrane helix</keyword>
<dbReference type="InParanoid" id="A0A6I8UAH1"/>
<keyword evidence="5 7" id="KW-0472">Membrane</keyword>
<dbReference type="Pfam" id="PF01569">
    <property type="entry name" value="PAP2"/>
    <property type="match status" value="1"/>
</dbReference>
<dbReference type="ExpressionAtlas" id="A0A6I8UAH1">
    <property type="expression patterns" value="baseline"/>
</dbReference>
<feature type="transmembrane region" description="Helical" evidence="7">
    <location>
        <begin position="12"/>
        <end position="30"/>
    </location>
</feature>
<dbReference type="GO" id="GO:0005886">
    <property type="term" value="C:plasma membrane"/>
    <property type="evidence" value="ECO:0007669"/>
    <property type="project" value="TreeGrafter"/>
</dbReference>
<evidence type="ECO:0000256" key="2">
    <source>
        <dbReference type="ARBA" id="ARBA00008816"/>
    </source>
</evidence>
<dbReference type="Gene3D" id="1.20.144.10">
    <property type="entry name" value="Phosphatidic acid phosphatase type 2/haloperoxidase"/>
    <property type="match status" value="1"/>
</dbReference>
<comment type="subcellular location">
    <subcellularLocation>
        <location evidence="1">Membrane</location>
        <topology evidence="1">Multi-pass membrane protein</topology>
    </subcellularLocation>
</comment>
<feature type="transmembrane region" description="Helical" evidence="7">
    <location>
        <begin position="241"/>
        <end position="259"/>
    </location>
</feature>
<dbReference type="KEGG" id="dpo:4812580"/>
<proteinExistence type="inferred from homology"/>
<keyword evidence="3 7" id="KW-0812">Transmembrane</keyword>
<dbReference type="FunCoup" id="A0A6I8UAH1">
    <property type="interactions" value="111"/>
</dbReference>
<evidence type="ECO:0000313" key="10">
    <source>
        <dbReference type="RefSeq" id="XP_001352387.3"/>
    </source>
</evidence>
<evidence type="ECO:0000256" key="3">
    <source>
        <dbReference type="ARBA" id="ARBA00022692"/>
    </source>
</evidence>
<evidence type="ECO:0000259" key="8">
    <source>
        <dbReference type="SMART" id="SM00014"/>
    </source>
</evidence>
<dbReference type="GO" id="GO:0006644">
    <property type="term" value="P:phospholipid metabolic process"/>
    <property type="evidence" value="ECO:0007669"/>
    <property type="project" value="InterPro"/>
</dbReference>
<dbReference type="InterPro" id="IPR036938">
    <property type="entry name" value="PAP2/HPO_sf"/>
</dbReference>
<dbReference type="RefSeq" id="XP_001352387.3">
    <property type="nucleotide sequence ID" value="XM_001352351.4"/>
</dbReference>
<feature type="domain" description="Phosphatidic acid phosphatase type 2/haloperoxidase" evidence="8">
    <location>
        <begin position="102"/>
        <end position="256"/>
    </location>
</feature>
<organism evidence="9 10">
    <name type="scientific">Drosophila pseudoobscura pseudoobscura</name>
    <name type="common">Fruit fly</name>
    <dbReference type="NCBI Taxonomy" id="46245"/>
    <lineage>
        <taxon>Eukaryota</taxon>
        <taxon>Metazoa</taxon>
        <taxon>Ecdysozoa</taxon>
        <taxon>Arthropoda</taxon>
        <taxon>Hexapoda</taxon>
        <taxon>Insecta</taxon>
        <taxon>Pterygota</taxon>
        <taxon>Neoptera</taxon>
        <taxon>Endopterygota</taxon>
        <taxon>Diptera</taxon>
        <taxon>Brachycera</taxon>
        <taxon>Muscomorpha</taxon>
        <taxon>Ephydroidea</taxon>
        <taxon>Drosophilidae</taxon>
        <taxon>Drosophila</taxon>
        <taxon>Sophophora</taxon>
    </lineage>
</organism>
<sequence length="325" mass="36519">MSFSLQLRPPGRLLVDLALLALLLILSAYFKRIWWPTTQRGFFCNDETLMYPYRESTVSPTLLHWLGVHLPLLFLVLLESFLTWRRGEVTSWRHLWPLWNTIRWFLYGHVFNNLLKSIGKETIGRLRPHFFAVCQPQFPDGGNCSDEAHRGGLVYHEAYSCRPELSGATQEMLTSLHVSFPSGHSSMAFYGLVFLALHLRHRRWPLRGSLLGPVLQLGCLCVAWFVAISRVMDYKHHWSDVVAGSLLGAGTAFVVVQAARLEEGHRTTKATASTNANANANEKEKEKEKKKEGQAEADALAVGAVAGKSHQLAHDLCQVTCQGSN</sequence>
<evidence type="ECO:0000313" key="9">
    <source>
        <dbReference type="Proteomes" id="UP000001819"/>
    </source>
</evidence>
<dbReference type="PANTHER" id="PTHR10165">
    <property type="entry name" value="LIPID PHOSPHATE PHOSPHATASE"/>
    <property type="match status" value="1"/>
</dbReference>
<evidence type="ECO:0000256" key="7">
    <source>
        <dbReference type="SAM" id="Phobius"/>
    </source>
</evidence>
<keyword evidence="9" id="KW-1185">Reference proteome</keyword>
<dbReference type="InterPro" id="IPR000326">
    <property type="entry name" value="PAP2/HPO"/>
</dbReference>
<feature type="compositionally biased region" description="Basic and acidic residues" evidence="6">
    <location>
        <begin position="281"/>
        <end position="294"/>
    </location>
</feature>
<dbReference type="GO" id="GO:0007165">
    <property type="term" value="P:signal transduction"/>
    <property type="evidence" value="ECO:0007669"/>
    <property type="project" value="TreeGrafter"/>
</dbReference>
<dbReference type="InterPro" id="IPR043216">
    <property type="entry name" value="PAP-like"/>
</dbReference>
<reference evidence="10" key="1">
    <citation type="submission" date="2025-08" db="UniProtKB">
        <authorList>
            <consortium name="RefSeq"/>
        </authorList>
    </citation>
    <scope>IDENTIFICATION</scope>
    <source>
        <strain evidence="10">MV-25-SWS-2005</strain>
        <tissue evidence="10">Whole body</tissue>
    </source>
</reference>
<gene>
    <name evidence="10" type="primary">LOC4812580</name>
</gene>
<dbReference type="CDD" id="cd03384">
    <property type="entry name" value="PAP2_wunen"/>
    <property type="match status" value="1"/>
</dbReference>
<comment type="similarity">
    <text evidence="2">Belongs to the PA-phosphatase related phosphoesterase family.</text>
</comment>
<accession>A0A6I8UAH1</accession>
<evidence type="ECO:0000256" key="4">
    <source>
        <dbReference type="ARBA" id="ARBA00022989"/>
    </source>
</evidence>
<protein>
    <submittedName>
        <fullName evidence="10">Phosphatidate phosphatase</fullName>
    </submittedName>
</protein>
<feature type="transmembrane region" description="Helical" evidence="7">
    <location>
        <begin position="62"/>
        <end position="84"/>
    </location>
</feature>
<feature type="compositionally biased region" description="Low complexity" evidence="6">
    <location>
        <begin position="269"/>
        <end position="280"/>
    </location>
</feature>
<dbReference type="PANTHER" id="PTHR10165:SF197">
    <property type="entry name" value="FI04477P-RELATED"/>
    <property type="match status" value="1"/>
</dbReference>
<dbReference type="GO" id="GO:0046839">
    <property type="term" value="P:phospholipid dephosphorylation"/>
    <property type="evidence" value="ECO:0007669"/>
    <property type="project" value="TreeGrafter"/>
</dbReference>
<evidence type="ECO:0000256" key="1">
    <source>
        <dbReference type="ARBA" id="ARBA00004141"/>
    </source>
</evidence>
<dbReference type="SMART" id="SM00014">
    <property type="entry name" value="acidPPc"/>
    <property type="match status" value="1"/>
</dbReference>
<evidence type="ECO:0000256" key="5">
    <source>
        <dbReference type="ARBA" id="ARBA00023136"/>
    </source>
</evidence>
<dbReference type="AlphaFoldDB" id="A0A6I8UAH1"/>